<protein>
    <submittedName>
        <fullName evidence="1">Uncharacterized protein</fullName>
    </submittedName>
</protein>
<gene>
    <name evidence="1" type="ORF">PROFUN_15539</name>
</gene>
<dbReference type="EMBL" id="MDYQ01000385">
    <property type="protein sequence ID" value="PRP75444.1"/>
    <property type="molecule type" value="Genomic_DNA"/>
</dbReference>
<evidence type="ECO:0000313" key="1">
    <source>
        <dbReference type="EMBL" id="PRP75444.1"/>
    </source>
</evidence>
<evidence type="ECO:0000313" key="2">
    <source>
        <dbReference type="Proteomes" id="UP000241769"/>
    </source>
</evidence>
<dbReference type="InParanoid" id="A0A2P6MUT5"/>
<proteinExistence type="predicted"/>
<accession>A0A2P6MUT5</accession>
<sequence length="127" mass="13910">MVVTTGLVVAAIMTTSTLTPNKEVQERVLSYLLEVWIHRHGEWPGAAVLAQRTLADGQICAIDVDNNKNYILCTCGVAMSYKESVRLPELVVSGHLSKIDIKRCTPGTTCSTPVVEEATRKSKDLRP</sequence>
<organism evidence="1 2">
    <name type="scientific">Planoprotostelium fungivorum</name>
    <dbReference type="NCBI Taxonomy" id="1890364"/>
    <lineage>
        <taxon>Eukaryota</taxon>
        <taxon>Amoebozoa</taxon>
        <taxon>Evosea</taxon>
        <taxon>Variosea</taxon>
        <taxon>Cavosteliida</taxon>
        <taxon>Cavosteliaceae</taxon>
        <taxon>Planoprotostelium</taxon>
    </lineage>
</organism>
<dbReference type="Proteomes" id="UP000241769">
    <property type="component" value="Unassembled WGS sequence"/>
</dbReference>
<comment type="caution">
    <text evidence="1">The sequence shown here is derived from an EMBL/GenBank/DDBJ whole genome shotgun (WGS) entry which is preliminary data.</text>
</comment>
<keyword evidence="2" id="KW-1185">Reference proteome</keyword>
<dbReference type="AlphaFoldDB" id="A0A2P6MUT5"/>
<reference evidence="1 2" key="1">
    <citation type="journal article" date="2018" name="Genome Biol. Evol.">
        <title>Multiple Roots of Fruiting Body Formation in Amoebozoa.</title>
        <authorList>
            <person name="Hillmann F."/>
            <person name="Forbes G."/>
            <person name="Novohradska S."/>
            <person name="Ferling I."/>
            <person name="Riege K."/>
            <person name="Groth M."/>
            <person name="Westermann M."/>
            <person name="Marz M."/>
            <person name="Spaller T."/>
            <person name="Winckler T."/>
            <person name="Schaap P."/>
            <person name="Glockner G."/>
        </authorList>
    </citation>
    <scope>NUCLEOTIDE SEQUENCE [LARGE SCALE GENOMIC DNA]</scope>
    <source>
        <strain evidence="1 2">Jena</strain>
    </source>
</reference>
<name>A0A2P6MUT5_9EUKA</name>